<dbReference type="FunCoup" id="B3RS00">
    <property type="interactions" value="1670"/>
</dbReference>
<dbReference type="AlphaFoldDB" id="B3RS00"/>
<evidence type="ECO:0000256" key="5">
    <source>
        <dbReference type="ARBA" id="ARBA00022824"/>
    </source>
</evidence>
<keyword evidence="5" id="KW-0256">Endoplasmic reticulum</keyword>
<dbReference type="InterPro" id="IPR000225">
    <property type="entry name" value="Armadillo"/>
</dbReference>
<evidence type="ECO:0000256" key="2">
    <source>
        <dbReference type="ARBA" id="ARBA00004240"/>
    </source>
</evidence>
<protein>
    <submittedName>
        <fullName evidence="7">Uncharacterized protein</fullName>
    </submittedName>
</protein>
<gene>
    <name evidence="7" type="ORF">TRIADDRAFT_54425</name>
</gene>
<dbReference type="InterPro" id="IPR011989">
    <property type="entry name" value="ARM-like"/>
</dbReference>
<evidence type="ECO:0000313" key="7">
    <source>
        <dbReference type="EMBL" id="EDV26961.1"/>
    </source>
</evidence>
<dbReference type="SMART" id="SM00185">
    <property type="entry name" value="ARM"/>
    <property type="match status" value="5"/>
</dbReference>
<dbReference type="GeneID" id="6752170"/>
<reference evidence="7 8" key="1">
    <citation type="journal article" date="2008" name="Nature">
        <title>The Trichoplax genome and the nature of placozoans.</title>
        <authorList>
            <person name="Srivastava M."/>
            <person name="Begovic E."/>
            <person name="Chapman J."/>
            <person name="Putnam N.H."/>
            <person name="Hellsten U."/>
            <person name="Kawashima T."/>
            <person name="Kuo A."/>
            <person name="Mitros T."/>
            <person name="Salamov A."/>
            <person name="Carpenter M.L."/>
            <person name="Signorovitch A.Y."/>
            <person name="Moreno M.A."/>
            <person name="Kamm K."/>
            <person name="Grimwood J."/>
            <person name="Schmutz J."/>
            <person name="Shapiro H."/>
            <person name="Grigoriev I.V."/>
            <person name="Buss L.W."/>
            <person name="Schierwater B."/>
            <person name="Dellaporta S.L."/>
            <person name="Rokhsar D.S."/>
        </authorList>
    </citation>
    <scope>NUCLEOTIDE SEQUENCE [LARGE SCALE GENOMIC DNA]</scope>
    <source>
        <strain evidence="7 8">Grell-BS-1999</strain>
    </source>
</reference>
<evidence type="ECO:0000256" key="6">
    <source>
        <dbReference type="ARBA" id="ARBA00023128"/>
    </source>
</evidence>
<proteinExistence type="predicted"/>
<dbReference type="PhylomeDB" id="B3RS00"/>
<dbReference type="RefSeq" id="XP_002110957.1">
    <property type="nucleotide sequence ID" value="XM_002110921.1"/>
</dbReference>
<name>B3RS00_TRIAD</name>
<dbReference type="Proteomes" id="UP000009022">
    <property type="component" value="Unassembled WGS sequence"/>
</dbReference>
<comment type="subcellular location">
    <subcellularLocation>
        <location evidence="3">Cytoplasm</location>
        <location evidence="3">Cytosol</location>
    </subcellularLocation>
    <subcellularLocation>
        <location evidence="2">Endoplasmic reticulum</location>
    </subcellularLocation>
    <subcellularLocation>
        <location evidence="1">Mitochondrion</location>
    </subcellularLocation>
</comment>
<keyword evidence="6" id="KW-0496">Mitochondrion</keyword>
<sequence length="528" mass="57990">MHFAELAAEQMLSSGIEFKIAAYLKDIDYRSSHGQLAQLIAECCKHDEWRNRIAKVQVVPSLIGLVESDDEKNCYQSLRALGNLCYESPTGRQCIASNGATEKLISIVSSSTAKPNINMLQVSLGCLLNYINDCGIKEMIAHNAGNLLLFLLCDYQYHAIQESVIETIMELIEDDDFQRQISEDERINNMISKIEQIVNDDDTDEETIDNVVAIIVHLLGGNYSMKIMFNNGTGKIVPILLGWLRDKRVNLKAAACLGIGNIARSDSNCKKLTDFEIIPNLLESVKPIEDTDRNSKLAIAALSAIKNLSICSSVRPKLINEGSINSISSLLSSLFSPTIYKSLSILRLLATGNDTVANQLGSSTEILTRIVELCNVLEHEGVSSEALRLLACIIKETQNKNIITNIAAIGGIDHIISMLHNQHTQLQNEGAVALLITSAVADECLHQSLHEAGIVKEVVKVVQDSNVIAEVRCNLLSLIEMLWKVEPHHSNLKLAGVEEAIHCLRENDSELVKAKAKDVVNNCSLGDA</sequence>
<evidence type="ECO:0000313" key="8">
    <source>
        <dbReference type="Proteomes" id="UP000009022"/>
    </source>
</evidence>
<evidence type="ECO:0000256" key="4">
    <source>
        <dbReference type="ARBA" id="ARBA00022490"/>
    </source>
</evidence>
<dbReference type="InParanoid" id="B3RS00"/>
<dbReference type="Gene3D" id="1.25.10.10">
    <property type="entry name" value="Leucine-rich Repeat Variant"/>
    <property type="match status" value="2"/>
</dbReference>
<dbReference type="InterPro" id="IPR016024">
    <property type="entry name" value="ARM-type_fold"/>
</dbReference>
<dbReference type="SUPFAM" id="SSF48371">
    <property type="entry name" value="ARM repeat"/>
    <property type="match status" value="2"/>
</dbReference>
<dbReference type="STRING" id="10228.B3RS00"/>
<keyword evidence="4" id="KW-0963">Cytoplasm</keyword>
<dbReference type="OMA" id="NICADND"/>
<dbReference type="GO" id="GO:0005829">
    <property type="term" value="C:cytosol"/>
    <property type="evidence" value="ECO:0000318"/>
    <property type="project" value="GO_Central"/>
</dbReference>
<organism evidence="7 8">
    <name type="scientific">Trichoplax adhaerens</name>
    <name type="common">Trichoplax reptans</name>
    <dbReference type="NCBI Taxonomy" id="10228"/>
    <lineage>
        <taxon>Eukaryota</taxon>
        <taxon>Metazoa</taxon>
        <taxon>Placozoa</taxon>
        <taxon>Uniplacotomia</taxon>
        <taxon>Trichoplacea</taxon>
        <taxon>Trichoplacidae</taxon>
        <taxon>Trichoplax</taxon>
    </lineage>
</organism>
<dbReference type="PANTHER" id="PTHR10957">
    <property type="entry name" value="RAP1 GTPASE-GDP DISSOCIATION STIMULATOR 1"/>
    <property type="match status" value="1"/>
</dbReference>
<accession>B3RS00</accession>
<dbReference type="KEGG" id="tad:TRIADDRAFT_54425"/>
<dbReference type="EMBL" id="DS985243">
    <property type="protein sequence ID" value="EDV26961.1"/>
    <property type="molecule type" value="Genomic_DNA"/>
</dbReference>
<keyword evidence="8" id="KW-1185">Reference proteome</keyword>
<dbReference type="InterPro" id="IPR040144">
    <property type="entry name" value="RAP1GDS1"/>
</dbReference>
<evidence type="ECO:0000256" key="3">
    <source>
        <dbReference type="ARBA" id="ARBA00004514"/>
    </source>
</evidence>
<dbReference type="GO" id="GO:0005783">
    <property type="term" value="C:endoplasmic reticulum"/>
    <property type="evidence" value="ECO:0007669"/>
    <property type="project" value="UniProtKB-SubCell"/>
</dbReference>
<evidence type="ECO:0000256" key="1">
    <source>
        <dbReference type="ARBA" id="ARBA00004173"/>
    </source>
</evidence>
<dbReference type="HOGENOM" id="CLU_456569_0_0_1"/>
<dbReference type="GO" id="GO:0005085">
    <property type="term" value="F:guanyl-nucleotide exchange factor activity"/>
    <property type="evidence" value="ECO:0007669"/>
    <property type="project" value="InterPro"/>
</dbReference>
<dbReference type="CTD" id="6752170"/>
<dbReference type="GO" id="GO:0005739">
    <property type="term" value="C:mitochondrion"/>
    <property type="evidence" value="ECO:0007669"/>
    <property type="project" value="UniProtKB-SubCell"/>
</dbReference>
<dbReference type="OrthoDB" id="26149at2759"/>
<dbReference type="eggNOG" id="KOG4500">
    <property type="taxonomic scope" value="Eukaryota"/>
</dbReference>